<dbReference type="GO" id="GO:0016757">
    <property type="term" value="F:glycosyltransferase activity"/>
    <property type="evidence" value="ECO:0007669"/>
    <property type="project" value="InterPro"/>
</dbReference>
<keyword evidence="5" id="KW-1185">Reference proteome</keyword>
<evidence type="ECO:0000256" key="1">
    <source>
        <dbReference type="ARBA" id="ARBA00022679"/>
    </source>
</evidence>
<dbReference type="Pfam" id="PF00534">
    <property type="entry name" value="Glycos_transf_1"/>
    <property type="match status" value="1"/>
</dbReference>
<dbReference type="PANTHER" id="PTHR46401">
    <property type="entry name" value="GLYCOSYLTRANSFERASE WBBK-RELATED"/>
    <property type="match status" value="1"/>
</dbReference>
<dbReference type="InterPro" id="IPR001296">
    <property type="entry name" value="Glyco_trans_1"/>
</dbReference>
<sequence length="374" mass="42407">MKIGIDARAAKLYRGTGIGTYTFDLINSLNNIDNKNDYILFMPNCENLDIKFSQNFKICNVNEDCSGNFWSKVNVPNNLNENDMKLYHVPQNGVGLPLEKKCPFIITLHDVIPLRMPNTVSDKYLHIFNEELPNILKLCDGIITVSNFSKKDISKAFNFPQDKIHVTYLAAEEIYKPLDKDLSSSIIKKFYGLSGDFILYVGGFSPRKNIVGVLYAFSKLLSKSSKDLKLVIAGKKGMSFEKYKSITEKLKIENNVIYPGFIPLEHMPYLYNSAKLFVYLSFYEGFGLPPIEAMASGIPVIASNVTSLPEILNDCALLVNPYNEDDICEALYRGMYDEALRQDMINKGLLLTSKLRWENTARETLKIYKSIADK</sequence>
<evidence type="ECO:0000313" key="5">
    <source>
        <dbReference type="Proteomes" id="UP000192468"/>
    </source>
</evidence>
<organism evidence="4 5">
    <name type="scientific">Clostridium acidisoli DSM 12555</name>
    <dbReference type="NCBI Taxonomy" id="1121291"/>
    <lineage>
        <taxon>Bacteria</taxon>
        <taxon>Bacillati</taxon>
        <taxon>Bacillota</taxon>
        <taxon>Clostridia</taxon>
        <taxon>Eubacteriales</taxon>
        <taxon>Clostridiaceae</taxon>
        <taxon>Clostridium</taxon>
    </lineage>
</organism>
<dbReference type="CDD" id="cd03809">
    <property type="entry name" value="GT4_MtfB-like"/>
    <property type="match status" value="1"/>
</dbReference>
<name>A0A1W1XY70_9CLOT</name>
<dbReference type="OrthoDB" id="9797829at2"/>
<dbReference type="SUPFAM" id="SSF53756">
    <property type="entry name" value="UDP-Glycosyltransferase/glycogen phosphorylase"/>
    <property type="match status" value="1"/>
</dbReference>
<dbReference type="Pfam" id="PF13439">
    <property type="entry name" value="Glyco_transf_4"/>
    <property type="match status" value="1"/>
</dbReference>
<dbReference type="EMBL" id="FWXH01000030">
    <property type="protein sequence ID" value="SMC28825.1"/>
    <property type="molecule type" value="Genomic_DNA"/>
</dbReference>
<dbReference type="Proteomes" id="UP000192468">
    <property type="component" value="Unassembled WGS sequence"/>
</dbReference>
<keyword evidence="1 4" id="KW-0808">Transferase</keyword>
<evidence type="ECO:0000259" key="2">
    <source>
        <dbReference type="Pfam" id="PF00534"/>
    </source>
</evidence>
<dbReference type="STRING" id="1121291.SAMN02745134_03667"/>
<dbReference type="Gene3D" id="3.40.50.2000">
    <property type="entry name" value="Glycogen Phosphorylase B"/>
    <property type="match status" value="2"/>
</dbReference>
<protein>
    <submittedName>
        <fullName evidence="4">Glycosyltransferase involved in cell wall bisynthesis</fullName>
    </submittedName>
</protein>
<reference evidence="4 5" key="1">
    <citation type="submission" date="2017-04" db="EMBL/GenBank/DDBJ databases">
        <authorList>
            <person name="Afonso C.L."/>
            <person name="Miller P.J."/>
            <person name="Scott M.A."/>
            <person name="Spackman E."/>
            <person name="Goraichik I."/>
            <person name="Dimitrov K.M."/>
            <person name="Suarez D.L."/>
            <person name="Swayne D.E."/>
        </authorList>
    </citation>
    <scope>NUCLEOTIDE SEQUENCE [LARGE SCALE GENOMIC DNA]</scope>
    <source>
        <strain evidence="4 5">DSM 12555</strain>
    </source>
</reference>
<dbReference type="PANTHER" id="PTHR46401:SF2">
    <property type="entry name" value="GLYCOSYLTRANSFERASE WBBK-RELATED"/>
    <property type="match status" value="1"/>
</dbReference>
<proteinExistence type="predicted"/>
<dbReference type="RefSeq" id="WP_084117656.1">
    <property type="nucleotide sequence ID" value="NZ_FWXH01000030.1"/>
</dbReference>
<gene>
    <name evidence="4" type="ORF">SAMN02745134_03667</name>
</gene>
<accession>A0A1W1XY70</accession>
<dbReference type="AlphaFoldDB" id="A0A1W1XY70"/>
<dbReference type="FunFam" id="3.40.50.2000:FF:000119">
    <property type="entry name" value="Glycosyl transferase group 1"/>
    <property type="match status" value="1"/>
</dbReference>
<dbReference type="InterPro" id="IPR028098">
    <property type="entry name" value="Glyco_trans_4-like_N"/>
</dbReference>
<evidence type="ECO:0000313" key="4">
    <source>
        <dbReference type="EMBL" id="SMC28825.1"/>
    </source>
</evidence>
<feature type="domain" description="Glycosyl transferase family 1" evidence="2">
    <location>
        <begin position="196"/>
        <end position="348"/>
    </location>
</feature>
<evidence type="ECO:0000259" key="3">
    <source>
        <dbReference type="Pfam" id="PF13439"/>
    </source>
</evidence>
<dbReference type="GO" id="GO:0009103">
    <property type="term" value="P:lipopolysaccharide biosynthetic process"/>
    <property type="evidence" value="ECO:0007669"/>
    <property type="project" value="TreeGrafter"/>
</dbReference>
<feature type="domain" description="Glycosyltransferase subfamily 4-like N-terminal" evidence="3">
    <location>
        <begin position="17"/>
        <end position="168"/>
    </location>
</feature>